<proteinExistence type="predicted"/>
<dbReference type="PANTHER" id="PTHR43489:SF6">
    <property type="entry name" value="HYDROXYPYRUVATE ISOMERASE-RELATED"/>
    <property type="match status" value="1"/>
</dbReference>
<dbReference type="PANTHER" id="PTHR43489">
    <property type="entry name" value="ISOMERASE"/>
    <property type="match status" value="1"/>
</dbReference>
<reference evidence="1" key="1">
    <citation type="submission" date="2025-08" db="UniProtKB">
        <authorList>
            <consortium name="Ensembl"/>
        </authorList>
    </citation>
    <scope>IDENTIFICATION</scope>
</reference>
<dbReference type="Ensembl" id="ENSSRHT00000085853.1">
    <property type="protein sequence ID" value="ENSSRHP00000083597.1"/>
    <property type="gene ID" value="ENSSRHG00000041306.1"/>
</dbReference>
<sequence>QCTLKLTGNIAWTKLKHLDMKRCAETGSPELRFCRRSRDVLPLLRVINANVSLQDPLVPVGADRCAVAMEMEDSFVQNLKHAAGVISKVTSCPLLHYNAAAVEAQDIFHWQILDGNLTQNIHKYLPMTGKCGSLKQDRPEPDSDGELSFCLFRLLEELDYQDFIGCENKPQRSTEAGLDWLRRYWR</sequence>
<keyword evidence="2" id="KW-1185">Reference proteome</keyword>
<dbReference type="SUPFAM" id="SSF51658">
    <property type="entry name" value="Xylose isomerase-like"/>
    <property type="match status" value="1"/>
</dbReference>
<dbReference type="AlphaFoldDB" id="A0A673LZ95"/>
<dbReference type="GO" id="GO:0046487">
    <property type="term" value="P:glyoxylate metabolic process"/>
    <property type="evidence" value="ECO:0007669"/>
    <property type="project" value="TreeGrafter"/>
</dbReference>
<evidence type="ECO:0000313" key="1">
    <source>
        <dbReference type="Ensembl" id="ENSSRHP00000083597.1"/>
    </source>
</evidence>
<dbReference type="InterPro" id="IPR036237">
    <property type="entry name" value="Xyl_isomerase-like_sf"/>
</dbReference>
<name>A0A673LZ95_9TELE</name>
<accession>A0A673LZ95</accession>
<evidence type="ECO:0000313" key="2">
    <source>
        <dbReference type="Proteomes" id="UP000472270"/>
    </source>
</evidence>
<protein>
    <submittedName>
        <fullName evidence="1">Uncharacterized protein</fullName>
    </submittedName>
</protein>
<organism evidence="1 2">
    <name type="scientific">Sinocyclocheilus rhinocerous</name>
    <dbReference type="NCBI Taxonomy" id="307959"/>
    <lineage>
        <taxon>Eukaryota</taxon>
        <taxon>Metazoa</taxon>
        <taxon>Chordata</taxon>
        <taxon>Craniata</taxon>
        <taxon>Vertebrata</taxon>
        <taxon>Euteleostomi</taxon>
        <taxon>Actinopterygii</taxon>
        <taxon>Neopterygii</taxon>
        <taxon>Teleostei</taxon>
        <taxon>Ostariophysi</taxon>
        <taxon>Cypriniformes</taxon>
        <taxon>Cyprinidae</taxon>
        <taxon>Cyprininae</taxon>
        <taxon>Sinocyclocheilus</taxon>
    </lineage>
</organism>
<dbReference type="GO" id="GO:0008903">
    <property type="term" value="F:hydroxypyruvate isomerase activity"/>
    <property type="evidence" value="ECO:0007669"/>
    <property type="project" value="TreeGrafter"/>
</dbReference>
<dbReference type="InterPro" id="IPR050417">
    <property type="entry name" value="Sugar_Epim/Isomerase"/>
</dbReference>
<dbReference type="Proteomes" id="UP000472270">
    <property type="component" value="Unassembled WGS sequence"/>
</dbReference>
<reference evidence="1" key="2">
    <citation type="submission" date="2025-09" db="UniProtKB">
        <authorList>
            <consortium name="Ensembl"/>
        </authorList>
    </citation>
    <scope>IDENTIFICATION</scope>
</reference>
<dbReference type="Gene3D" id="3.20.20.150">
    <property type="entry name" value="Divalent-metal-dependent TIM barrel enzymes"/>
    <property type="match status" value="1"/>
</dbReference>